<organism evidence="1">
    <name type="scientific">Anguilla anguilla</name>
    <name type="common">European freshwater eel</name>
    <name type="synonym">Muraena anguilla</name>
    <dbReference type="NCBI Taxonomy" id="7936"/>
    <lineage>
        <taxon>Eukaryota</taxon>
        <taxon>Metazoa</taxon>
        <taxon>Chordata</taxon>
        <taxon>Craniata</taxon>
        <taxon>Vertebrata</taxon>
        <taxon>Euteleostomi</taxon>
        <taxon>Actinopterygii</taxon>
        <taxon>Neopterygii</taxon>
        <taxon>Teleostei</taxon>
        <taxon>Anguilliformes</taxon>
        <taxon>Anguillidae</taxon>
        <taxon>Anguilla</taxon>
    </lineage>
</organism>
<accession>A0A0E9TY75</accession>
<dbReference type="AlphaFoldDB" id="A0A0E9TY75"/>
<protein>
    <submittedName>
        <fullName evidence="1">Uncharacterized protein</fullName>
    </submittedName>
</protein>
<name>A0A0E9TY75_ANGAN</name>
<reference evidence="1" key="1">
    <citation type="submission" date="2014-11" db="EMBL/GenBank/DDBJ databases">
        <authorList>
            <person name="Amaro Gonzalez C."/>
        </authorList>
    </citation>
    <scope>NUCLEOTIDE SEQUENCE</scope>
</reference>
<evidence type="ECO:0000313" key="1">
    <source>
        <dbReference type="EMBL" id="JAH58629.1"/>
    </source>
</evidence>
<proteinExistence type="predicted"/>
<reference evidence="1" key="2">
    <citation type="journal article" date="2015" name="Fish Shellfish Immunol.">
        <title>Early steps in the European eel (Anguilla anguilla)-Vibrio vulnificus interaction in the gills: Role of the RtxA13 toxin.</title>
        <authorList>
            <person name="Callol A."/>
            <person name="Pajuelo D."/>
            <person name="Ebbesson L."/>
            <person name="Teles M."/>
            <person name="MacKenzie S."/>
            <person name="Amaro C."/>
        </authorList>
    </citation>
    <scope>NUCLEOTIDE SEQUENCE</scope>
</reference>
<dbReference type="EMBL" id="GBXM01049948">
    <property type="protein sequence ID" value="JAH58629.1"/>
    <property type="molecule type" value="Transcribed_RNA"/>
</dbReference>
<sequence length="37" mass="4175">MVSLSKPGAGHTVLMEIGMDRGTSYWILNSQILHQRF</sequence>